<name>A0A929WV85_9ACTO</name>
<dbReference type="Proteomes" id="UP000759246">
    <property type="component" value="Unassembled WGS sequence"/>
</dbReference>
<sequence length="237" mass="25347">MSPTSQTIGAILVTRGDAPLTQSVLRAIENQTMAPDSLTIVDVAGRHVTPFPADRVPHGARLIRVGRARNLGDAIRRAHAQDAPFASYPWWWILHEDSAPEPDCLRELAQAGAVGKTVGAVGTKQVSWDGTRLLELGIFATASGRRLERISEDEIDQGQYDGTTDVLGVGTAGMLLCAEAYDTVGGFDPALGPFGDGLDMGRRLHLAGYRVVVAPRARIRHARSSLTPGFDPTQASD</sequence>
<dbReference type="EMBL" id="JABZGF010000583">
    <property type="protein sequence ID" value="MBF0967600.1"/>
    <property type="molecule type" value="Genomic_DNA"/>
</dbReference>
<protein>
    <submittedName>
        <fullName evidence="5">Glycosyltransferase</fullName>
    </submittedName>
</protein>
<dbReference type="AlphaFoldDB" id="A0A929WV85"/>
<evidence type="ECO:0000313" key="5">
    <source>
        <dbReference type="EMBL" id="MBF0967600.1"/>
    </source>
</evidence>
<evidence type="ECO:0000256" key="2">
    <source>
        <dbReference type="ARBA" id="ARBA00006739"/>
    </source>
</evidence>
<gene>
    <name evidence="5" type="ORF">HXK09_10825</name>
</gene>
<feature type="non-terminal residue" evidence="5">
    <location>
        <position position="237"/>
    </location>
</feature>
<accession>A0A929WV85</accession>
<evidence type="ECO:0000313" key="6">
    <source>
        <dbReference type="Proteomes" id="UP000759246"/>
    </source>
</evidence>
<dbReference type="Gene3D" id="3.90.550.10">
    <property type="entry name" value="Spore Coat Polysaccharide Biosynthesis Protein SpsA, Chain A"/>
    <property type="match status" value="1"/>
</dbReference>
<keyword evidence="3" id="KW-0328">Glycosyltransferase</keyword>
<dbReference type="PANTHER" id="PTHR43179:SF12">
    <property type="entry name" value="GALACTOFURANOSYLTRANSFERASE GLFT2"/>
    <property type="match status" value="1"/>
</dbReference>
<dbReference type="Pfam" id="PF13641">
    <property type="entry name" value="Glyco_tranf_2_3"/>
    <property type="match status" value="1"/>
</dbReference>
<reference evidence="5" key="1">
    <citation type="submission" date="2020-04" db="EMBL/GenBank/DDBJ databases">
        <title>Deep metagenomics examines the oral microbiome during advanced dental caries in children, revealing novel taxa and co-occurrences with host molecules.</title>
        <authorList>
            <person name="Baker J.L."/>
            <person name="Morton J.T."/>
            <person name="Dinis M."/>
            <person name="Alvarez R."/>
            <person name="Tran N.C."/>
            <person name="Knight R."/>
            <person name="Edlund A."/>
        </authorList>
    </citation>
    <scope>NUCLEOTIDE SEQUENCE</scope>
    <source>
        <strain evidence="5">JCVI_30_bin.13</strain>
    </source>
</reference>
<dbReference type="PANTHER" id="PTHR43179">
    <property type="entry name" value="RHAMNOSYLTRANSFERASE WBBL"/>
    <property type="match status" value="1"/>
</dbReference>
<dbReference type="InterPro" id="IPR029044">
    <property type="entry name" value="Nucleotide-diphossugar_trans"/>
</dbReference>
<dbReference type="SUPFAM" id="SSF53448">
    <property type="entry name" value="Nucleotide-diphospho-sugar transferases"/>
    <property type="match status" value="1"/>
</dbReference>
<comment type="caution">
    <text evidence="5">The sequence shown here is derived from an EMBL/GenBank/DDBJ whole genome shotgun (WGS) entry which is preliminary data.</text>
</comment>
<evidence type="ECO:0000256" key="3">
    <source>
        <dbReference type="ARBA" id="ARBA00022676"/>
    </source>
</evidence>
<comment type="pathway">
    <text evidence="1">Cell wall biogenesis; cell wall polysaccharide biosynthesis.</text>
</comment>
<evidence type="ECO:0000256" key="4">
    <source>
        <dbReference type="ARBA" id="ARBA00022679"/>
    </source>
</evidence>
<proteinExistence type="inferred from homology"/>
<evidence type="ECO:0000256" key="1">
    <source>
        <dbReference type="ARBA" id="ARBA00004776"/>
    </source>
</evidence>
<keyword evidence="4" id="KW-0808">Transferase</keyword>
<dbReference type="GO" id="GO:0016757">
    <property type="term" value="F:glycosyltransferase activity"/>
    <property type="evidence" value="ECO:0007669"/>
    <property type="project" value="UniProtKB-KW"/>
</dbReference>
<comment type="similarity">
    <text evidence="2">Belongs to the glycosyltransferase 2 family.</text>
</comment>
<organism evidence="5 6">
    <name type="scientific">Actinomyces bouchesdurhonensis</name>
    <dbReference type="NCBI Taxonomy" id="1852361"/>
    <lineage>
        <taxon>Bacteria</taxon>
        <taxon>Bacillati</taxon>
        <taxon>Actinomycetota</taxon>
        <taxon>Actinomycetes</taxon>
        <taxon>Actinomycetales</taxon>
        <taxon>Actinomycetaceae</taxon>
        <taxon>Actinomyces</taxon>
    </lineage>
</organism>